<organism evidence="1">
    <name type="scientific">Flavobacterium columnare</name>
    <dbReference type="NCBI Taxonomy" id="996"/>
    <lineage>
        <taxon>Bacteria</taxon>
        <taxon>Pseudomonadati</taxon>
        <taxon>Bacteroidota</taxon>
        <taxon>Flavobacteriia</taxon>
        <taxon>Flavobacteriales</taxon>
        <taxon>Flavobacteriaceae</taxon>
        <taxon>Flavobacterium</taxon>
    </lineage>
</organism>
<protein>
    <submittedName>
        <fullName evidence="1">Uncharacterized protein</fullName>
    </submittedName>
</protein>
<proteinExistence type="predicted"/>
<accession>A0AA94F218</accession>
<name>A0AA94F218_9FLAO</name>
<gene>
    <name evidence="1" type="ORF">EJB19_12320</name>
</gene>
<evidence type="ECO:0000313" key="1">
    <source>
        <dbReference type="EMBL" id="RVU87126.1"/>
    </source>
</evidence>
<dbReference type="EMBL" id="RWGX01000005">
    <property type="protein sequence ID" value="RVU87126.1"/>
    <property type="molecule type" value="Genomic_DNA"/>
</dbReference>
<dbReference type="RefSeq" id="WP_127822333.1">
    <property type="nucleotide sequence ID" value="NZ_RWGX02000008.1"/>
</dbReference>
<dbReference type="AlphaFoldDB" id="A0AA94F218"/>
<reference evidence="1" key="1">
    <citation type="submission" date="2018-12" db="EMBL/GenBank/DDBJ databases">
        <title>Draft genome sequence of Flaovobacterium columnare BGFS27 isolated from channel catfish in Alabama.</title>
        <authorList>
            <person name="Cai W."/>
            <person name="Arias C."/>
        </authorList>
    </citation>
    <scope>NUCLEOTIDE SEQUENCE [LARGE SCALE GENOMIC DNA]</scope>
    <source>
        <strain evidence="1">BGFS27</strain>
    </source>
</reference>
<comment type="caution">
    <text evidence="1">The sequence shown here is derived from an EMBL/GenBank/DDBJ whole genome shotgun (WGS) entry which is preliminary data.</text>
</comment>
<sequence length="945" mass="109055">MAKIICCKFDRDEIVIYRRKKELVDAHTLKKIEEDRKKIKKNDVIIIDTAFTNNAQFYLDTSCFEDHKMASNIKWAVVYQSAFLDACKKEQDIPPKLWALNEGDSLIKYKGMNKSYKKGDRLTVKLLGNSKSMYYYGHIQKVIVFTDQPEEGFTFYIIPVSSPQINFAYFENSEKNWQYGQSANLSVHYHNLCSEKNTPLYSQVFIVENTPSNQNLTAQEGEPLDLSTIQQASVWSSGENPMPEIDKKENGVNSFGKYTVLLDYENWRKGDLKEKQFSIIALVYKKDYSFIGKPLYIIQKFRNFLSDPTHNLYQYDSTTLLIKDVDNTENSISSRIRVQKDFMSEILARQEVQKSNMIQYIGDIEYNRREYDPCGYSKITIKDDDDPERQALVLFDEEDTTNPIDRTTKVFGIITGDERKNISITIDQLTTKEVFCQGLLLESGQKHNESKNVFQVDKVCTAQKSKDKNKKSIYPEKKDDTHLEQLKKAKTPITQQNKKDYDVIRTDNSYNPSETQGWQEGIDYKFEGNDKILIMPKYMYNKTALESKQNHLNPLEKEALNTLWLFNYFILKEDLAQTYFLPISTCRYPNQIAKIKVYPDIEWEIAFLITIGTGYSGNIKYSRSRMNGYHKNFGFKYLHEELNINNTKTSNLGWSLKTKAAENGTEHEIGLEGIKKIIDTSIEAFNATRQYLEMFNPDNNDGTPSLAQSQQVIEIEFEIDPPNIGFALGWKFDKASNDEIVPIYTGGLRADPLIGLTISVDLVPLVRLLPYVGTAIDWLIKVITRITRSDIYITFEISTAVSGDLSFSYNKIDGFKNKEKQIMKVTPSVSIKTGCKSRDIIIIPSVTIGGINYPEQEVEKWKIEGNVASSFIFEKEWGYNKNKKMNYERSKVKFDGAKVTFIVNNIIDKRRVDYKIAYQENFILIPPSDDNAPIYDSNDVYIEIN</sequence>